<evidence type="ECO:0000256" key="6">
    <source>
        <dbReference type="ARBA" id="ARBA00023136"/>
    </source>
</evidence>
<dbReference type="PANTHER" id="PTHR11003:SF291">
    <property type="entry name" value="IP11374P"/>
    <property type="match status" value="1"/>
</dbReference>
<dbReference type="GO" id="GO:0022841">
    <property type="term" value="F:potassium ion leak channel activity"/>
    <property type="evidence" value="ECO:0007669"/>
    <property type="project" value="TreeGrafter"/>
</dbReference>
<name>A0AA36NBY7_9DINO</name>
<dbReference type="CDD" id="cd00051">
    <property type="entry name" value="EFh"/>
    <property type="match status" value="1"/>
</dbReference>
<organism evidence="10 11">
    <name type="scientific">Effrenium voratum</name>
    <dbReference type="NCBI Taxonomy" id="2562239"/>
    <lineage>
        <taxon>Eukaryota</taxon>
        <taxon>Sar</taxon>
        <taxon>Alveolata</taxon>
        <taxon>Dinophyceae</taxon>
        <taxon>Suessiales</taxon>
        <taxon>Symbiodiniaceae</taxon>
        <taxon>Effrenium</taxon>
    </lineage>
</organism>
<dbReference type="Gene3D" id="1.10.238.10">
    <property type="entry name" value="EF-hand"/>
    <property type="match status" value="1"/>
</dbReference>
<dbReference type="GO" id="GO:0030322">
    <property type="term" value="P:stabilization of membrane potential"/>
    <property type="evidence" value="ECO:0007669"/>
    <property type="project" value="TreeGrafter"/>
</dbReference>
<feature type="domain" description="EF-hand" evidence="9">
    <location>
        <begin position="265"/>
        <end position="293"/>
    </location>
</feature>
<dbReference type="GO" id="GO:0005737">
    <property type="term" value="C:cytoplasm"/>
    <property type="evidence" value="ECO:0007669"/>
    <property type="project" value="UniProtKB-ARBA"/>
</dbReference>
<keyword evidence="5" id="KW-0406">Ion transport</keyword>
<evidence type="ECO:0000256" key="5">
    <source>
        <dbReference type="ARBA" id="ARBA00023065"/>
    </source>
</evidence>
<evidence type="ECO:0000256" key="4">
    <source>
        <dbReference type="ARBA" id="ARBA00022989"/>
    </source>
</evidence>
<dbReference type="EMBL" id="CAUJNA010003421">
    <property type="protein sequence ID" value="CAJ1401572.1"/>
    <property type="molecule type" value="Genomic_DNA"/>
</dbReference>
<keyword evidence="3 8" id="KW-0812">Transmembrane</keyword>
<dbReference type="PROSITE" id="PS00018">
    <property type="entry name" value="EF_HAND_1"/>
    <property type="match status" value="1"/>
</dbReference>
<evidence type="ECO:0000256" key="1">
    <source>
        <dbReference type="ARBA" id="ARBA00004141"/>
    </source>
</evidence>
<accession>A0AA36NBY7</accession>
<feature type="domain" description="EF-hand" evidence="9">
    <location>
        <begin position="297"/>
        <end position="328"/>
    </location>
</feature>
<evidence type="ECO:0000256" key="7">
    <source>
        <dbReference type="ARBA" id="ARBA00023303"/>
    </source>
</evidence>
<keyword evidence="4 8" id="KW-1133">Transmembrane helix</keyword>
<protein>
    <recommendedName>
        <fullName evidence="9">EF-hand domain-containing protein</fullName>
    </recommendedName>
</protein>
<dbReference type="GO" id="GO:0015271">
    <property type="term" value="F:outward rectifier potassium channel activity"/>
    <property type="evidence" value="ECO:0007669"/>
    <property type="project" value="TreeGrafter"/>
</dbReference>
<feature type="transmembrane region" description="Helical" evidence="8">
    <location>
        <begin position="226"/>
        <end position="246"/>
    </location>
</feature>
<keyword evidence="6 8" id="KW-0472">Membrane</keyword>
<feature type="transmembrane region" description="Helical" evidence="8">
    <location>
        <begin position="145"/>
        <end position="166"/>
    </location>
</feature>
<evidence type="ECO:0000256" key="8">
    <source>
        <dbReference type="SAM" id="Phobius"/>
    </source>
</evidence>
<dbReference type="AlphaFoldDB" id="A0AA36NBY7"/>
<dbReference type="PRINTS" id="PR01333">
    <property type="entry name" value="2POREKCHANEL"/>
</dbReference>
<feature type="transmembrane region" description="Helical" evidence="8">
    <location>
        <begin position="87"/>
        <end position="106"/>
    </location>
</feature>
<dbReference type="SUPFAM" id="SSF81324">
    <property type="entry name" value="Voltage-gated potassium channels"/>
    <property type="match status" value="2"/>
</dbReference>
<dbReference type="InterPro" id="IPR013099">
    <property type="entry name" value="K_chnl_dom"/>
</dbReference>
<dbReference type="GO" id="GO:0005509">
    <property type="term" value="F:calcium ion binding"/>
    <property type="evidence" value="ECO:0007669"/>
    <property type="project" value="InterPro"/>
</dbReference>
<dbReference type="InterPro" id="IPR003280">
    <property type="entry name" value="2pore_dom_K_chnl"/>
</dbReference>
<evidence type="ECO:0000256" key="3">
    <source>
        <dbReference type="ARBA" id="ARBA00022692"/>
    </source>
</evidence>
<comment type="caution">
    <text evidence="10">The sequence shown here is derived from an EMBL/GenBank/DDBJ whole genome shotgun (WGS) entry which is preliminary data.</text>
</comment>
<keyword evidence="7" id="KW-0407">Ion channel</keyword>
<reference evidence="10" key="1">
    <citation type="submission" date="2023-08" db="EMBL/GenBank/DDBJ databases">
        <authorList>
            <person name="Chen Y."/>
            <person name="Shah S."/>
            <person name="Dougan E. K."/>
            <person name="Thang M."/>
            <person name="Chan C."/>
        </authorList>
    </citation>
    <scope>NUCLEOTIDE SEQUENCE</scope>
</reference>
<dbReference type="GO" id="GO:0005886">
    <property type="term" value="C:plasma membrane"/>
    <property type="evidence" value="ECO:0007669"/>
    <property type="project" value="TreeGrafter"/>
</dbReference>
<evidence type="ECO:0000259" key="9">
    <source>
        <dbReference type="PROSITE" id="PS50222"/>
    </source>
</evidence>
<proteinExistence type="predicted"/>
<gene>
    <name evidence="10" type="ORF">EVOR1521_LOCUS24692</name>
</gene>
<dbReference type="PROSITE" id="PS50222">
    <property type="entry name" value="EF_HAND_2"/>
    <property type="match status" value="2"/>
</dbReference>
<comment type="subcellular location">
    <subcellularLocation>
        <location evidence="1">Membrane</location>
        <topology evidence="1">Multi-pass membrane protein</topology>
    </subcellularLocation>
</comment>
<dbReference type="InterPro" id="IPR018247">
    <property type="entry name" value="EF_Hand_1_Ca_BS"/>
</dbReference>
<evidence type="ECO:0000256" key="2">
    <source>
        <dbReference type="ARBA" id="ARBA00022448"/>
    </source>
</evidence>
<keyword evidence="11" id="KW-1185">Reference proteome</keyword>
<feature type="transmembrane region" description="Helical" evidence="8">
    <location>
        <begin position="32"/>
        <end position="52"/>
    </location>
</feature>
<keyword evidence="2" id="KW-0813">Transport</keyword>
<dbReference type="Pfam" id="PF13499">
    <property type="entry name" value="EF-hand_7"/>
    <property type="match status" value="1"/>
</dbReference>
<dbReference type="Proteomes" id="UP001178507">
    <property type="component" value="Unassembled WGS sequence"/>
</dbReference>
<dbReference type="PANTHER" id="PTHR11003">
    <property type="entry name" value="POTASSIUM CHANNEL, SUBFAMILY K"/>
    <property type="match status" value="1"/>
</dbReference>
<dbReference type="InterPro" id="IPR002048">
    <property type="entry name" value="EF_hand_dom"/>
</dbReference>
<evidence type="ECO:0000313" key="11">
    <source>
        <dbReference type="Proteomes" id="UP001178507"/>
    </source>
</evidence>
<dbReference type="Pfam" id="PF07885">
    <property type="entry name" value="Ion_trans_2"/>
    <property type="match status" value="2"/>
</dbReference>
<evidence type="ECO:0000313" key="10">
    <source>
        <dbReference type="EMBL" id="CAJ1401572.1"/>
    </source>
</evidence>
<sequence length="328" mass="36454">MMGLGWNEKNNISPLLGKPPPRTPFFVTHPRLTNLLFLLAYMGVGLMVFSLVEGCQPETALYMVAQIVTTIGYGDAVKVTHHTQTFMALYVLFGTLLFVNLATDLFHTLLERTQIGIDHTLALVQAGLSGKESEVNESHIERYPLLVASSTFLAILALWVAFFAYYESCTCSYESDFVPGCIEGPDCAKTGGYQTDIHGAFYMAVITFSTVGFGDVAPKSKLGRTVGSVGMMVGVAAFGTLVGELFRRLKAIKFRYRKLQLCTPQMFEMMDSEQNGKVSRSEFLRYMLIRQGKVSLEAIQQIDTLFDTLDKDHNGKLSFEEIEGHMLD</sequence>
<dbReference type="Gene3D" id="1.10.287.70">
    <property type="match status" value="2"/>
</dbReference>